<protein>
    <recommendedName>
        <fullName evidence="3">PNPLA domain-containing protein</fullName>
    </recommendedName>
</protein>
<dbReference type="EMBL" id="UINC01120155">
    <property type="protein sequence ID" value="SVC94462.1"/>
    <property type="molecule type" value="Genomic_DNA"/>
</dbReference>
<dbReference type="InterPro" id="IPR002641">
    <property type="entry name" value="PNPLA_dom"/>
</dbReference>
<sequence>MTTVGLVLGAGGLHAAAQHAGILAALSEATGWDPRTADVVVGTSAGATTAVSLRAGVSATDLHASYARTPLSDEGQEIMDRVTTPLDLGSPSDGQSPDGDRSGSRRPANPMLVLRDLCSTARPRPVMALAGLLPVGTRDGSSLGARSTEIHPEPWPDHPTWICAVDLRSGKRVVLGRDDVATTIGPAVQASTAVPGWFRPVEIDGRRLVDGGVHSTTN</sequence>
<evidence type="ECO:0000256" key="1">
    <source>
        <dbReference type="ARBA" id="ARBA00023098"/>
    </source>
</evidence>
<dbReference type="InterPro" id="IPR016035">
    <property type="entry name" value="Acyl_Trfase/lysoPLipase"/>
</dbReference>
<dbReference type="GO" id="GO:0006629">
    <property type="term" value="P:lipid metabolic process"/>
    <property type="evidence" value="ECO:0007669"/>
    <property type="project" value="UniProtKB-KW"/>
</dbReference>
<evidence type="ECO:0000256" key="2">
    <source>
        <dbReference type="SAM" id="MobiDB-lite"/>
    </source>
</evidence>
<evidence type="ECO:0000313" key="4">
    <source>
        <dbReference type="EMBL" id="SVC94462.1"/>
    </source>
</evidence>
<proteinExistence type="predicted"/>
<dbReference type="Pfam" id="PF01734">
    <property type="entry name" value="Patatin"/>
    <property type="match status" value="1"/>
</dbReference>
<accession>A0A382RB62</accession>
<keyword evidence="1" id="KW-0443">Lipid metabolism</keyword>
<evidence type="ECO:0000259" key="3">
    <source>
        <dbReference type="Pfam" id="PF01734"/>
    </source>
</evidence>
<dbReference type="SUPFAM" id="SSF52151">
    <property type="entry name" value="FabD/lysophospholipase-like"/>
    <property type="match status" value="1"/>
</dbReference>
<feature type="domain" description="PNPLA" evidence="3">
    <location>
        <begin position="6"/>
        <end position="216"/>
    </location>
</feature>
<feature type="region of interest" description="Disordered" evidence="2">
    <location>
        <begin position="83"/>
        <end position="109"/>
    </location>
</feature>
<feature type="non-terminal residue" evidence="4">
    <location>
        <position position="218"/>
    </location>
</feature>
<reference evidence="4" key="1">
    <citation type="submission" date="2018-05" db="EMBL/GenBank/DDBJ databases">
        <authorList>
            <person name="Lanie J.A."/>
            <person name="Ng W.-L."/>
            <person name="Kazmierczak K.M."/>
            <person name="Andrzejewski T.M."/>
            <person name="Davidsen T.M."/>
            <person name="Wayne K.J."/>
            <person name="Tettelin H."/>
            <person name="Glass J.I."/>
            <person name="Rusch D."/>
            <person name="Podicherti R."/>
            <person name="Tsui H.-C.T."/>
            <person name="Winkler M.E."/>
        </authorList>
    </citation>
    <scope>NUCLEOTIDE SEQUENCE</scope>
</reference>
<dbReference type="AlphaFoldDB" id="A0A382RB62"/>
<name>A0A382RB62_9ZZZZ</name>
<gene>
    <name evidence="4" type="ORF">METZ01_LOCUS347316</name>
</gene>
<organism evidence="4">
    <name type="scientific">marine metagenome</name>
    <dbReference type="NCBI Taxonomy" id="408172"/>
    <lineage>
        <taxon>unclassified sequences</taxon>
        <taxon>metagenomes</taxon>
        <taxon>ecological metagenomes</taxon>
    </lineage>
</organism>
<dbReference type="Gene3D" id="3.40.1090.10">
    <property type="entry name" value="Cytosolic phospholipase A2 catalytic domain"/>
    <property type="match status" value="2"/>
</dbReference>